<proteinExistence type="predicted"/>
<dbReference type="Proteomes" id="UP000700908">
    <property type="component" value="Unassembled WGS sequence"/>
</dbReference>
<protein>
    <recommendedName>
        <fullName evidence="11">LPXTG cell wall anchor domain-containing protein</fullName>
    </recommendedName>
</protein>
<evidence type="ECO:0000256" key="5">
    <source>
        <dbReference type="SAM" id="MobiDB-lite"/>
    </source>
</evidence>
<keyword evidence="1" id="KW-0134">Cell wall</keyword>
<gene>
    <name evidence="9" type="ORF">K6V98_05185</name>
</gene>
<dbReference type="Pfam" id="PF26363">
    <property type="entry name" value="Phospholipase-like"/>
    <property type="match status" value="1"/>
</dbReference>
<feature type="compositionally biased region" description="Basic and acidic residues" evidence="5">
    <location>
        <begin position="809"/>
        <end position="829"/>
    </location>
</feature>
<keyword evidence="10" id="KW-1185">Reference proteome</keyword>
<evidence type="ECO:0000313" key="9">
    <source>
        <dbReference type="EMBL" id="MBY4797749.1"/>
    </source>
</evidence>
<dbReference type="Pfam" id="PF00746">
    <property type="entry name" value="Gram_pos_anchor"/>
    <property type="match status" value="1"/>
</dbReference>
<keyword evidence="4" id="KW-0572">Peptidoglycan-anchor</keyword>
<feature type="compositionally biased region" description="Low complexity" evidence="5">
    <location>
        <begin position="151"/>
        <end position="181"/>
    </location>
</feature>
<keyword evidence="6" id="KW-0812">Transmembrane</keyword>
<sequence>MSLKKTPVVHAASNCQSEACSVQAAQDVPVQAGSENLQFKEGTAGKRAQDARVGTAPGIRPASVVSSYPASILGPQRVGRKITASFTLLTKAAVLTTLLASSLFAPVTGAYAAELSGKASAPVAVALHSTSASGTEGDQAAGTAEVSAVLPAAASAPESADSTADSSQAARPAPAASENEATGSAVADTGILAPSGTAGLRANAAGASSTAADPKDAQAAATDPGAAAPGDATAAEAVSPAAVPADSAPVPLTAETVRLIAEGKIRLENSHVDSLLYGQAALDPGADDDGDGKTNAEEVYTYTKGGRTYYGYHSHPRIKDSDGDGLPDGADDQPLRWNVSARDAALMMELAYTGDAEAANLLTEGAESIDTHGGNHTYDLIHRELAPFWTVVESFHLDNGYDAHLLKTASRFPYLEQGTTQMLAIRGTDSSSDYDDDAKLALGFNPGQATSQESVLDSIHARGLATNLTVTGHSLGGYLAQRALIYASGKGYPWMVKSYTFNAPRIIRSFFSYTMRRLADAGDRLTQEGKAVHYKVDNDNVIRPVGWFDGAVSVGSSAHGHGSQSYYEPAMDTRPDFNIGDRQGMSGVGYVNPLLAQLNFDTSLTDADVYSFTAAPEELVEGSPANLLDNLDLKSLPAGAELHDVTDYAAVDLSNPGDYEGTLRVVFQDGSKKDIPVAIHVKAKPFSELYDVVADASLVQPAGEVPTAEQIMSHVRVVLKGTSELAPASAYTVELVGSVPEKNGAAQVQVTWSDGSGTVVRSISVQYKEPAAPAPAPGDKPTPPADKGIIERILDAIFGPSEQQPDTSQSDKQKQKKDSQVSDSERKNDPQAGDQQKNGRKPDSQQPGDSKTGKGRVPTGSKEALRKKKQAKRLPQTGDAVVLSTASVALVGLGAGAAGVYRSRRRTKA</sequence>
<evidence type="ECO:0000259" key="8">
    <source>
        <dbReference type="Pfam" id="PF08428"/>
    </source>
</evidence>
<dbReference type="Gene3D" id="3.40.50.1820">
    <property type="entry name" value="alpha/beta hydrolase"/>
    <property type="match status" value="1"/>
</dbReference>
<feature type="region of interest" description="Disordered" evidence="5">
    <location>
        <begin position="800"/>
        <end position="881"/>
    </location>
</feature>
<evidence type="ECO:0000313" key="10">
    <source>
        <dbReference type="Proteomes" id="UP000700908"/>
    </source>
</evidence>
<dbReference type="EMBL" id="JAIMFO010000006">
    <property type="protein sequence ID" value="MBY4797749.1"/>
    <property type="molecule type" value="Genomic_DNA"/>
</dbReference>
<feature type="domain" description="Gram-positive cocci surface proteins LPxTG" evidence="7">
    <location>
        <begin position="867"/>
        <end position="907"/>
    </location>
</feature>
<name>A0ABS7MK52_9ACTN</name>
<keyword evidence="6" id="KW-1133">Transmembrane helix</keyword>
<evidence type="ECO:0000256" key="1">
    <source>
        <dbReference type="ARBA" id="ARBA00022512"/>
    </source>
</evidence>
<accession>A0ABS7MK52</accession>
<feature type="region of interest" description="Disordered" evidence="5">
    <location>
        <begin position="151"/>
        <end position="186"/>
    </location>
</feature>
<feature type="domain" description="Rib" evidence="8">
    <location>
        <begin position="606"/>
        <end position="682"/>
    </location>
</feature>
<keyword evidence="6" id="KW-0472">Membrane</keyword>
<evidence type="ECO:0000256" key="4">
    <source>
        <dbReference type="ARBA" id="ARBA00023088"/>
    </source>
</evidence>
<dbReference type="RefSeq" id="WP_222199464.1">
    <property type="nucleotide sequence ID" value="NZ_JAIMFO010000006.1"/>
</dbReference>
<dbReference type="Pfam" id="PF08428">
    <property type="entry name" value="Rib"/>
    <property type="match status" value="1"/>
</dbReference>
<keyword evidence="2" id="KW-0964">Secreted</keyword>
<keyword evidence="3" id="KW-0732">Signal</keyword>
<feature type="region of interest" description="Disordered" evidence="5">
    <location>
        <begin position="205"/>
        <end position="247"/>
    </location>
</feature>
<organism evidence="9 10">
    <name type="scientific">Collinsella ureilytica</name>
    <dbReference type="NCBI Taxonomy" id="2869515"/>
    <lineage>
        <taxon>Bacteria</taxon>
        <taxon>Bacillati</taxon>
        <taxon>Actinomycetota</taxon>
        <taxon>Coriobacteriia</taxon>
        <taxon>Coriobacteriales</taxon>
        <taxon>Coriobacteriaceae</taxon>
        <taxon>Collinsella</taxon>
    </lineage>
</organism>
<evidence type="ECO:0000256" key="2">
    <source>
        <dbReference type="ARBA" id="ARBA00022525"/>
    </source>
</evidence>
<dbReference type="InterPro" id="IPR029058">
    <property type="entry name" value="AB_hydrolase_fold"/>
</dbReference>
<evidence type="ECO:0000256" key="3">
    <source>
        <dbReference type="ARBA" id="ARBA00022729"/>
    </source>
</evidence>
<dbReference type="InterPro" id="IPR019931">
    <property type="entry name" value="LPXTG_anchor"/>
</dbReference>
<feature type="transmembrane region" description="Helical" evidence="6">
    <location>
        <begin position="880"/>
        <end position="901"/>
    </location>
</feature>
<reference evidence="9 10" key="1">
    <citation type="submission" date="2021-08" db="EMBL/GenBank/DDBJ databases">
        <title>Collinsella faecalis sp. nov. isolated from swine faeces.</title>
        <authorList>
            <person name="Oh B.S."/>
            <person name="Lee J.H."/>
        </authorList>
    </citation>
    <scope>NUCLEOTIDE SEQUENCE [LARGE SCALE GENOMIC DNA]</scope>
    <source>
        <strain evidence="9 10">AGMB00827</strain>
    </source>
</reference>
<comment type="caution">
    <text evidence="9">The sequence shown here is derived from an EMBL/GenBank/DDBJ whole genome shotgun (WGS) entry which is preliminary data.</text>
</comment>
<evidence type="ECO:0000259" key="7">
    <source>
        <dbReference type="Pfam" id="PF00746"/>
    </source>
</evidence>
<evidence type="ECO:0000256" key="6">
    <source>
        <dbReference type="SAM" id="Phobius"/>
    </source>
</evidence>
<evidence type="ECO:0008006" key="11">
    <source>
        <dbReference type="Google" id="ProtNLM"/>
    </source>
</evidence>
<dbReference type="InterPro" id="IPR059115">
    <property type="entry name" value="Rib"/>
</dbReference>
<dbReference type="SUPFAM" id="SSF53474">
    <property type="entry name" value="alpha/beta-Hydrolases"/>
    <property type="match status" value="1"/>
</dbReference>